<feature type="coiled-coil region" evidence="8">
    <location>
        <begin position="291"/>
        <end position="318"/>
    </location>
</feature>
<dbReference type="PANTHER" id="PTHR30026">
    <property type="entry name" value="OUTER MEMBRANE PROTEIN TOLC"/>
    <property type="match status" value="1"/>
</dbReference>
<gene>
    <name evidence="11" type="ORF">IPH26_10305</name>
</gene>
<keyword evidence="7" id="KW-0998">Cell outer membrane</keyword>
<organism evidence="11 12">
    <name type="scientific">Candidatus Methylophosphatis roskildensis</name>
    <dbReference type="NCBI Taxonomy" id="2899263"/>
    <lineage>
        <taxon>Bacteria</taxon>
        <taxon>Pseudomonadati</taxon>
        <taxon>Pseudomonadota</taxon>
        <taxon>Betaproteobacteria</taxon>
        <taxon>Nitrosomonadales</taxon>
        <taxon>Sterolibacteriaceae</taxon>
        <taxon>Candidatus Methylophosphatis</taxon>
    </lineage>
</organism>
<protein>
    <submittedName>
        <fullName evidence="11">TolC family protein</fullName>
    </submittedName>
</protein>
<evidence type="ECO:0000256" key="6">
    <source>
        <dbReference type="ARBA" id="ARBA00023136"/>
    </source>
</evidence>
<keyword evidence="3" id="KW-0813">Transport</keyword>
<feature type="chain" id="PRO_5039656872" evidence="10">
    <location>
        <begin position="20"/>
        <end position="397"/>
    </location>
</feature>
<feature type="signal peptide" evidence="10">
    <location>
        <begin position="1"/>
        <end position="19"/>
    </location>
</feature>
<accession>A0A9D7E372</accession>
<dbReference type="GO" id="GO:0015288">
    <property type="term" value="F:porin activity"/>
    <property type="evidence" value="ECO:0007669"/>
    <property type="project" value="TreeGrafter"/>
</dbReference>
<evidence type="ECO:0000256" key="7">
    <source>
        <dbReference type="ARBA" id="ARBA00023237"/>
    </source>
</evidence>
<dbReference type="GO" id="GO:0009279">
    <property type="term" value="C:cell outer membrane"/>
    <property type="evidence" value="ECO:0007669"/>
    <property type="project" value="UniProtKB-SubCell"/>
</dbReference>
<evidence type="ECO:0000313" key="12">
    <source>
        <dbReference type="Proteomes" id="UP000807785"/>
    </source>
</evidence>
<evidence type="ECO:0000256" key="8">
    <source>
        <dbReference type="SAM" id="Coils"/>
    </source>
</evidence>
<evidence type="ECO:0000256" key="1">
    <source>
        <dbReference type="ARBA" id="ARBA00004442"/>
    </source>
</evidence>
<evidence type="ECO:0000256" key="5">
    <source>
        <dbReference type="ARBA" id="ARBA00022692"/>
    </source>
</evidence>
<dbReference type="SUPFAM" id="SSF56954">
    <property type="entry name" value="Outer membrane efflux proteins (OEP)"/>
    <property type="match status" value="1"/>
</dbReference>
<dbReference type="GO" id="GO:1990281">
    <property type="term" value="C:efflux pump complex"/>
    <property type="evidence" value="ECO:0007669"/>
    <property type="project" value="TreeGrafter"/>
</dbReference>
<feature type="compositionally biased region" description="Polar residues" evidence="9">
    <location>
        <begin position="56"/>
        <end position="68"/>
    </location>
</feature>
<keyword evidence="8" id="KW-0175">Coiled coil</keyword>
<dbReference type="InterPro" id="IPR051906">
    <property type="entry name" value="TolC-like"/>
</dbReference>
<keyword evidence="6" id="KW-0472">Membrane</keyword>
<evidence type="ECO:0000256" key="3">
    <source>
        <dbReference type="ARBA" id="ARBA00022448"/>
    </source>
</evidence>
<comment type="caution">
    <text evidence="11">The sequence shown here is derived from an EMBL/GenBank/DDBJ whole genome shotgun (WGS) entry which is preliminary data.</text>
</comment>
<evidence type="ECO:0000256" key="2">
    <source>
        <dbReference type="ARBA" id="ARBA00007613"/>
    </source>
</evidence>
<reference evidence="12" key="1">
    <citation type="journal article" date="2021" name="Nat. Commun.">
        <title>Connecting structure to function with the recovery of over 1000 high-quality metagenome-assembled genomes from activated sludge using long-read sequencing.</title>
        <authorList>
            <person name="Singleton C.M."/>
            <person name="Petriglieri F."/>
            <person name="Kristensen J.M."/>
            <person name="Kirkegaard R.H."/>
            <person name="Michaelsen T.Y."/>
            <person name="Andersen M.H."/>
            <person name="Kondrotaite Z."/>
            <person name="Karst S.M."/>
            <person name="Dueholm M.S."/>
            <person name="Nielsen P.H."/>
            <person name="Albertsen M."/>
        </authorList>
    </citation>
    <scope>NUCLEOTIDE SEQUENCE [LARGE SCALE GENOMIC DNA]</scope>
</reference>
<evidence type="ECO:0000256" key="10">
    <source>
        <dbReference type="SAM" id="SignalP"/>
    </source>
</evidence>
<dbReference type="Proteomes" id="UP000807785">
    <property type="component" value="Unassembled WGS sequence"/>
</dbReference>
<name>A0A9D7E372_9PROT</name>
<evidence type="ECO:0000256" key="9">
    <source>
        <dbReference type="SAM" id="MobiDB-lite"/>
    </source>
</evidence>
<keyword evidence="10" id="KW-0732">Signal</keyword>
<keyword evidence="5" id="KW-0812">Transmembrane</keyword>
<evidence type="ECO:0000256" key="4">
    <source>
        <dbReference type="ARBA" id="ARBA00022452"/>
    </source>
</evidence>
<dbReference type="EMBL" id="JADJEV010000003">
    <property type="protein sequence ID" value="MBK6973304.1"/>
    <property type="molecule type" value="Genomic_DNA"/>
</dbReference>
<dbReference type="AlphaFoldDB" id="A0A9D7E372"/>
<dbReference type="Gene3D" id="1.20.1600.10">
    <property type="entry name" value="Outer membrane efflux proteins (OEP)"/>
    <property type="match status" value="1"/>
</dbReference>
<dbReference type="GO" id="GO:0015562">
    <property type="term" value="F:efflux transmembrane transporter activity"/>
    <property type="evidence" value="ECO:0007669"/>
    <property type="project" value="InterPro"/>
</dbReference>
<sequence>MNRTTALVFGLLVVLPAQAQTLADAVEQAWSRHPQAAASVAREAEAQARADLAASSTPGPATLSLSGLNDRLNTNRGKQEWEVEIAVPLWAPGQKAAREAEASSTQGFVAATRHALRLQIAAEVRDAWWAVAAARNARDLAARRVATARALESDVLRRFKVGELARIDANLVQNERLASEAELADAEAALRQADQAFRALTGIAAPTVLPSENIAATREPRQDHPQMVAVAAAAQLARARLKVADATRRDAPELAMRVVRDRGDFAEPYGNSVGVKLTIPFSSGPRVRQENAAARAELAQADAEMALAQLRIKLDEERVRLDLETVERQLQMAGRRRELTADNLALAEKSFALGESDLPTLLRARANALEAEALLNRQQVALGASRSRLNQVLGVLP</sequence>
<comment type="similarity">
    <text evidence="2">Belongs to the outer membrane factor (OMF) (TC 1.B.17) family.</text>
</comment>
<evidence type="ECO:0000313" key="11">
    <source>
        <dbReference type="EMBL" id="MBK6973304.1"/>
    </source>
</evidence>
<proteinExistence type="inferred from homology"/>
<dbReference type="InterPro" id="IPR003423">
    <property type="entry name" value="OMP_efflux"/>
</dbReference>
<comment type="subcellular location">
    <subcellularLocation>
        <location evidence="1">Cell outer membrane</location>
    </subcellularLocation>
</comment>
<feature type="coiled-coil region" evidence="8">
    <location>
        <begin position="169"/>
        <end position="196"/>
    </location>
</feature>
<feature type="region of interest" description="Disordered" evidence="9">
    <location>
        <begin position="49"/>
        <end position="68"/>
    </location>
</feature>
<keyword evidence="4" id="KW-1134">Transmembrane beta strand</keyword>
<dbReference type="PANTHER" id="PTHR30026:SF20">
    <property type="entry name" value="OUTER MEMBRANE PROTEIN TOLC"/>
    <property type="match status" value="1"/>
</dbReference>
<dbReference type="Pfam" id="PF02321">
    <property type="entry name" value="OEP"/>
    <property type="match status" value="1"/>
</dbReference>